<dbReference type="PIRSF" id="PIRSF026583">
    <property type="entry name" value="YybT"/>
    <property type="match status" value="1"/>
</dbReference>
<dbReference type="Gene3D" id="3.90.1640.10">
    <property type="entry name" value="inorganic pyrophosphatase (n-terminal core)"/>
    <property type="match status" value="1"/>
</dbReference>
<keyword evidence="3" id="KW-0175">Coiled coil</keyword>
<dbReference type="GO" id="GO:0005886">
    <property type="term" value="C:plasma membrane"/>
    <property type="evidence" value="ECO:0007669"/>
    <property type="project" value="UniProtKB-SubCell"/>
</dbReference>
<feature type="binding site" evidence="2">
    <location>
        <position position="425"/>
    </location>
    <ligand>
        <name>Mn(2+)</name>
        <dbReference type="ChEBI" id="CHEBI:29035"/>
        <label>1</label>
    </ligand>
</feature>
<dbReference type="EC" id="3.1.4.-" evidence="1"/>
<feature type="transmembrane region" description="Helical" evidence="4">
    <location>
        <begin position="21"/>
        <end position="47"/>
    </location>
</feature>
<dbReference type="AlphaFoldDB" id="A0A2S6FVR4"/>
<dbReference type="Gene3D" id="3.10.310.30">
    <property type="match status" value="1"/>
</dbReference>
<keyword evidence="4" id="KW-0812">Transmembrane</keyword>
<dbReference type="GO" id="GO:0106409">
    <property type="term" value="F:cyclic-di-AMP phosphodiesterase activity"/>
    <property type="evidence" value="ECO:0007669"/>
    <property type="project" value="RHEA"/>
</dbReference>
<sequence length="659" mass="74520">MERYKRLVTNTKVYMTIIGILIALLFIKGHLIEGILFSLIYVCLIYYNYNNLREKNNNWKEFLEDFSENLDQATKNMLINLPFPLLIVGEQGNISWYNNRFSDILKGEEILSKNISYLIEEFNIEENPESDKTVYNNVKIGDGYYDVHTSIVKTPDKNYVDHSLRMLYFYDITTSKKNIEAKENIMLIEVDNLDEVIKSTEEDMRPLLAAEIERAINSYAQNINAMIRKYSSNKYVLSVQSLYVEADMRRKFEILDIIREINLGNKLAVTLSVGVGRGGKNPLENHNYANKAKELALGRGGDQVVIKNVEKLSFYGGNTKEVEKRTKVRARVIAHSLNNLITESSNIFIMGHRNPDMDCLGAAVGLSSAIKKKNKECYIVLEDGNNNIKYILDKLSKHEEYDDLFLTAKDSMPKIDENSLLILVDVHSMSYVQNPEIVNSIKKRMIIDHHRRNPDIIEDSIITYIETYASSTSELVTEMIQYMLDKPKLTQIEAEALLAGICLDTKNFYFKTGVRTFEAASFLRRSGADTIDVKKMFGHDLSSYLKKAEIIKSVVVENDIAIATCPPNIQDTIIAAQASDELLNITGIKASFVLVKIDNDVNISGRSFGDLNVQVILESLGGGGHMTMAGAKVNDSSLDEAVEMLKGSIGKYLKEGDKK</sequence>
<feature type="coiled-coil region" evidence="3">
    <location>
        <begin position="49"/>
        <end position="76"/>
    </location>
</feature>
<feature type="binding site" evidence="2">
    <location>
        <position position="504"/>
    </location>
    <ligand>
        <name>Mn(2+)</name>
        <dbReference type="ChEBI" id="CHEBI:29035"/>
        <label>2</label>
    </ligand>
</feature>
<dbReference type="Pfam" id="PF24898">
    <property type="entry name" value="GGDEF_GdpP"/>
    <property type="match status" value="1"/>
</dbReference>
<feature type="binding site" evidence="2">
    <location>
        <position position="425"/>
    </location>
    <ligand>
        <name>Mn(2+)</name>
        <dbReference type="ChEBI" id="CHEBI:29035"/>
        <label>2</label>
    </ligand>
</feature>
<feature type="domain" description="DDH" evidence="5">
    <location>
        <begin position="346"/>
        <end position="501"/>
    </location>
</feature>
<dbReference type="PANTHER" id="PTHR47618:SF2">
    <property type="entry name" value="CYCLIC-DI-AMP PHOSPHODIESTERASE GDPP"/>
    <property type="match status" value="1"/>
</dbReference>
<dbReference type="InterPro" id="IPR001667">
    <property type="entry name" value="DDH_dom"/>
</dbReference>
<comment type="function">
    <text evidence="1">Has phosphodiesterase (PDE) activity against cyclic-di-AMP (c-di-AMP).</text>
</comment>
<dbReference type="GO" id="GO:0003676">
    <property type="term" value="F:nucleic acid binding"/>
    <property type="evidence" value="ECO:0007669"/>
    <property type="project" value="UniProtKB-UniRule"/>
</dbReference>
<reference evidence="7 8" key="1">
    <citation type="submission" date="2018-02" db="EMBL/GenBank/DDBJ databases">
        <title>Genomic Encyclopedia of Archaeal and Bacterial Type Strains, Phase II (KMG-II): from individual species to whole genera.</title>
        <authorList>
            <person name="Goeker M."/>
        </authorList>
    </citation>
    <scope>NUCLEOTIDE SEQUENCE [LARGE SCALE GENOMIC DNA]</scope>
    <source>
        <strain evidence="7 8">DSM 15099</strain>
    </source>
</reference>
<accession>A0A2S6FVR4</accession>
<gene>
    <name evidence="7" type="ORF">BD821_11554</name>
</gene>
<evidence type="ECO:0000259" key="5">
    <source>
        <dbReference type="Pfam" id="PF01368"/>
    </source>
</evidence>
<dbReference type="InterPro" id="IPR051319">
    <property type="entry name" value="Oligoribo/pAp-PDE_c-di-AMP_PDE"/>
</dbReference>
<dbReference type="Gene3D" id="3.30.450.20">
    <property type="entry name" value="PAS domain"/>
    <property type="match status" value="1"/>
</dbReference>
<keyword evidence="2" id="KW-0464">Manganese</keyword>
<feature type="binding site" evidence="2">
    <location>
        <position position="352"/>
    </location>
    <ligand>
        <name>Mn(2+)</name>
        <dbReference type="ChEBI" id="CHEBI:29035"/>
        <label>1</label>
    </ligand>
</feature>
<dbReference type="InterPro" id="IPR014528">
    <property type="entry name" value="GdpP/PdeA"/>
</dbReference>
<comment type="caution">
    <text evidence="7">The sequence shown here is derived from an EMBL/GenBank/DDBJ whole genome shotgun (WGS) entry which is preliminary data.</text>
</comment>
<dbReference type="Pfam" id="PF02272">
    <property type="entry name" value="DHHA1"/>
    <property type="match status" value="1"/>
</dbReference>
<evidence type="ECO:0000256" key="1">
    <source>
        <dbReference type="PIRNR" id="PIRNR026583"/>
    </source>
</evidence>
<evidence type="ECO:0000313" key="7">
    <source>
        <dbReference type="EMBL" id="PPK46929.1"/>
    </source>
</evidence>
<dbReference type="STRING" id="37659.GCA_000703125_01003"/>
<evidence type="ECO:0000259" key="6">
    <source>
        <dbReference type="Pfam" id="PF02272"/>
    </source>
</evidence>
<organism evidence="7 8">
    <name type="scientific">Clostridium algidicarnis DSM 15099</name>
    <dbReference type="NCBI Taxonomy" id="1121295"/>
    <lineage>
        <taxon>Bacteria</taxon>
        <taxon>Bacillati</taxon>
        <taxon>Bacillota</taxon>
        <taxon>Clostridia</taxon>
        <taxon>Eubacteriales</taxon>
        <taxon>Clostridiaceae</taxon>
        <taxon>Clostridium</taxon>
    </lineage>
</organism>
<keyword evidence="1" id="KW-0378">Hydrolase</keyword>
<dbReference type="GO" id="GO:0046872">
    <property type="term" value="F:metal ion binding"/>
    <property type="evidence" value="ECO:0007669"/>
    <property type="project" value="UniProtKB-KW"/>
</dbReference>
<comment type="cofactor">
    <cofactor evidence="2">
        <name>Mn(2+)</name>
        <dbReference type="ChEBI" id="CHEBI:29035"/>
    </cofactor>
    <text evidence="2">For phosphodiesterase activity, probably binds 2 Mn(2+) per subunit.</text>
</comment>
<dbReference type="InterPro" id="IPR038763">
    <property type="entry name" value="DHH_sf"/>
</dbReference>
<dbReference type="SUPFAM" id="SSF64182">
    <property type="entry name" value="DHH phosphoesterases"/>
    <property type="match status" value="1"/>
</dbReference>
<keyword evidence="2" id="KW-0479">Metal-binding</keyword>
<comment type="catalytic activity">
    <reaction evidence="1">
        <text>3',3'-c-di-AMP + H2O = 5'-O-phosphonoadenylyl-(3'-&gt;5')-adenosine + H(+)</text>
        <dbReference type="Rhea" id="RHEA:54420"/>
        <dbReference type="ChEBI" id="CHEBI:15377"/>
        <dbReference type="ChEBI" id="CHEBI:15378"/>
        <dbReference type="ChEBI" id="CHEBI:71500"/>
        <dbReference type="ChEBI" id="CHEBI:138171"/>
    </reaction>
</comment>
<dbReference type="Pfam" id="PF01368">
    <property type="entry name" value="DHH"/>
    <property type="match status" value="1"/>
</dbReference>
<dbReference type="EMBL" id="PTIS01000015">
    <property type="protein sequence ID" value="PPK46929.1"/>
    <property type="molecule type" value="Genomic_DNA"/>
</dbReference>
<comment type="similarity">
    <text evidence="1">Belongs to the GdpP/PdeA phosphodiesterase family.</text>
</comment>
<protein>
    <recommendedName>
        <fullName evidence="1">Cyclic-di-AMP phosphodiesterase</fullName>
        <ecNumber evidence="1">3.1.4.-</ecNumber>
    </recommendedName>
</protein>
<keyword evidence="1" id="KW-1003">Cell membrane</keyword>
<evidence type="ECO:0000256" key="2">
    <source>
        <dbReference type="PIRSR" id="PIRSR026583-50"/>
    </source>
</evidence>
<feature type="binding site" evidence="2">
    <location>
        <position position="356"/>
    </location>
    <ligand>
        <name>Mn(2+)</name>
        <dbReference type="ChEBI" id="CHEBI:29035"/>
        <label>1</label>
    </ligand>
</feature>
<dbReference type="FunFam" id="3.90.1640.10:FF:000002">
    <property type="entry name" value="Cyclic-di-AMP phosphodiesterase"/>
    <property type="match status" value="1"/>
</dbReference>
<dbReference type="InterPro" id="IPR003156">
    <property type="entry name" value="DHHA1_dom"/>
</dbReference>
<keyword evidence="1 4" id="KW-0472">Membrane</keyword>
<name>A0A2S6FVR4_9CLOT</name>
<feature type="domain" description="DHHA1" evidence="6">
    <location>
        <begin position="571"/>
        <end position="648"/>
    </location>
</feature>
<dbReference type="GO" id="GO:0016787">
    <property type="term" value="F:hydrolase activity"/>
    <property type="evidence" value="ECO:0007669"/>
    <property type="project" value="UniProtKB-UniRule"/>
</dbReference>
<feature type="binding site" evidence="2">
    <location>
        <position position="449"/>
    </location>
    <ligand>
        <name>Mn(2+)</name>
        <dbReference type="ChEBI" id="CHEBI:29035"/>
        <label>2</label>
    </ligand>
</feature>
<evidence type="ECO:0000256" key="3">
    <source>
        <dbReference type="SAM" id="Coils"/>
    </source>
</evidence>
<evidence type="ECO:0000313" key="8">
    <source>
        <dbReference type="Proteomes" id="UP000239863"/>
    </source>
</evidence>
<proteinExistence type="inferred from homology"/>
<dbReference type="PANTHER" id="PTHR47618">
    <property type="entry name" value="BIFUNCTIONAL OLIGORIBONUCLEASE AND PAP PHOSPHATASE NRNA"/>
    <property type="match status" value="1"/>
</dbReference>
<dbReference type="Proteomes" id="UP000239863">
    <property type="component" value="Unassembled WGS sequence"/>
</dbReference>
<comment type="subcellular location">
    <subcellularLocation>
        <location evidence="1">Cell membrane</location>
    </subcellularLocation>
</comment>
<keyword evidence="4" id="KW-1133">Transmembrane helix</keyword>
<evidence type="ECO:0000256" key="4">
    <source>
        <dbReference type="SAM" id="Phobius"/>
    </source>
</evidence>
<feature type="binding site" evidence="2">
    <location>
        <position position="358"/>
    </location>
    <ligand>
        <name>Mn(2+)</name>
        <dbReference type="ChEBI" id="CHEBI:29035"/>
        <label>2</label>
    </ligand>
</feature>